<evidence type="ECO:0000313" key="3">
    <source>
        <dbReference type="Proteomes" id="UP000278807"/>
    </source>
</evidence>
<name>A0A0R3TDJ6_RODNA</name>
<gene>
    <name evidence="2" type="ORF">HNAJ_LOCUS5133</name>
</gene>
<keyword evidence="1" id="KW-0812">Transmembrane</keyword>
<dbReference type="WBParaSite" id="HNAJ_0000513501-mRNA-1">
    <property type="protein sequence ID" value="HNAJ_0000513501-mRNA-1"/>
    <property type="gene ID" value="HNAJ_0000513501"/>
</dbReference>
<evidence type="ECO:0000313" key="2">
    <source>
        <dbReference type="EMBL" id="VDO00993.1"/>
    </source>
</evidence>
<evidence type="ECO:0000256" key="1">
    <source>
        <dbReference type="SAM" id="Phobius"/>
    </source>
</evidence>
<reference evidence="2 3" key="2">
    <citation type="submission" date="2018-11" db="EMBL/GenBank/DDBJ databases">
        <authorList>
            <consortium name="Pathogen Informatics"/>
        </authorList>
    </citation>
    <scope>NUCLEOTIDE SEQUENCE [LARGE SCALE GENOMIC DNA]</scope>
</reference>
<feature type="transmembrane region" description="Helical" evidence="1">
    <location>
        <begin position="155"/>
        <end position="177"/>
    </location>
</feature>
<dbReference type="Proteomes" id="UP000278807">
    <property type="component" value="Unassembled WGS sequence"/>
</dbReference>
<keyword evidence="1" id="KW-1133">Transmembrane helix</keyword>
<accession>A0A0R3TDJ6</accession>
<dbReference type="AlphaFoldDB" id="A0A0R3TDJ6"/>
<evidence type="ECO:0000313" key="4">
    <source>
        <dbReference type="WBParaSite" id="HNAJ_0000513501-mRNA-1"/>
    </source>
</evidence>
<proteinExistence type="predicted"/>
<sequence>MARLLCSYGARPRHCHNNQGQTPLALAKYVLRNAKMTKLLTSFALSSPQSAYSMGGENENCPDGVENIQNSPDDAIIPMEFPFHRAVRNSAVDGTCTRLQRTSICVEMMNSTPTESVEQSGKKAPSCEMPNSASFSGRPYFHRQVKAACSQVRLVAGHSCVAPLFLLYFFFFFLLLLNANSSNSLNPA</sequence>
<dbReference type="EMBL" id="UZAE01004096">
    <property type="protein sequence ID" value="VDO00993.1"/>
    <property type="molecule type" value="Genomic_DNA"/>
</dbReference>
<organism evidence="4">
    <name type="scientific">Rodentolepis nana</name>
    <name type="common">Dwarf tapeworm</name>
    <name type="synonym">Hymenolepis nana</name>
    <dbReference type="NCBI Taxonomy" id="102285"/>
    <lineage>
        <taxon>Eukaryota</taxon>
        <taxon>Metazoa</taxon>
        <taxon>Spiralia</taxon>
        <taxon>Lophotrochozoa</taxon>
        <taxon>Platyhelminthes</taxon>
        <taxon>Cestoda</taxon>
        <taxon>Eucestoda</taxon>
        <taxon>Cyclophyllidea</taxon>
        <taxon>Hymenolepididae</taxon>
        <taxon>Rodentolepis</taxon>
    </lineage>
</organism>
<keyword evidence="3" id="KW-1185">Reference proteome</keyword>
<keyword evidence="1" id="KW-0472">Membrane</keyword>
<protein>
    <submittedName>
        <fullName evidence="4">ANK_REP_REGION domain-containing protein</fullName>
    </submittedName>
</protein>
<reference evidence="4" key="1">
    <citation type="submission" date="2017-02" db="UniProtKB">
        <authorList>
            <consortium name="WormBaseParasite"/>
        </authorList>
    </citation>
    <scope>IDENTIFICATION</scope>
</reference>